<dbReference type="InterPro" id="IPR004358">
    <property type="entry name" value="Sig_transdc_His_kin-like_C"/>
</dbReference>
<gene>
    <name evidence="14" type="ORF">ACFQJ7_16575</name>
</gene>
<evidence type="ECO:0000313" key="14">
    <source>
        <dbReference type="EMBL" id="MFC7127610.1"/>
    </source>
</evidence>
<feature type="domain" description="PAS" evidence="13">
    <location>
        <begin position="5"/>
        <end position="50"/>
    </location>
</feature>
<sequence>MSRKDSPELSPQYDTLQVGIALFDPATATVVSANERLVELLGYSNKELRGMPIDRYTANTYRFSEADFVNRLRATDDGTPQQFAWRIKRSDGSLVWVRIHLSCRPDDGEGYVLGEVRDVTEYYTASRREALFWRVLRHNLRNETTKIAGYAQTILSGANRTDIREAAEAVQSTAMELGNVAKSVKEIQQAATESTRQRSYRQTTAAVRDVVADIQTEYPQATITVEEREPMWVHVDTAFDHALSHAVENAVRHSDDQSPRVDIIVGPSPNTGRVEISIADQNDSIPEVETDALDEFAEVSSTSHGTGVGLFVMKWCIESLGGELEFERCDPGNVVRLYLPPKDPPADVT</sequence>
<dbReference type="GO" id="GO:0016020">
    <property type="term" value="C:membrane"/>
    <property type="evidence" value="ECO:0007669"/>
    <property type="project" value="UniProtKB-SubCell"/>
</dbReference>
<dbReference type="PANTHER" id="PTHR42878:SF7">
    <property type="entry name" value="SENSOR HISTIDINE KINASE GLRK"/>
    <property type="match status" value="1"/>
</dbReference>
<keyword evidence="10" id="KW-0902">Two-component regulatory system</keyword>
<comment type="catalytic activity">
    <reaction evidence="1">
        <text>ATP + protein L-histidine = ADP + protein N-phospho-L-histidine.</text>
        <dbReference type="EC" id="2.7.13.3"/>
    </reaction>
</comment>
<comment type="subcellular location">
    <subcellularLocation>
        <location evidence="2">Membrane</location>
        <topology evidence="2">Multi-pass membrane protein</topology>
    </subcellularLocation>
</comment>
<dbReference type="Proteomes" id="UP001596414">
    <property type="component" value="Unassembled WGS sequence"/>
</dbReference>
<keyword evidence="6" id="KW-0547">Nucleotide-binding</keyword>
<evidence type="ECO:0000256" key="8">
    <source>
        <dbReference type="ARBA" id="ARBA00022840"/>
    </source>
</evidence>
<evidence type="ECO:0000313" key="15">
    <source>
        <dbReference type="Proteomes" id="UP001596414"/>
    </source>
</evidence>
<evidence type="ECO:0000256" key="3">
    <source>
        <dbReference type="ARBA" id="ARBA00012438"/>
    </source>
</evidence>
<evidence type="ECO:0000256" key="2">
    <source>
        <dbReference type="ARBA" id="ARBA00004141"/>
    </source>
</evidence>
<dbReference type="SMART" id="SM00387">
    <property type="entry name" value="HATPase_c"/>
    <property type="match status" value="1"/>
</dbReference>
<keyword evidence="9" id="KW-1133">Transmembrane helix</keyword>
<evidence type="ECO:0000256" key="5">
    <source>
        <dbReference type="ARBA" id="ARBA00022692"/>
    </source>
</evidence>
<dbReference type="Pfam" id="PF13426">
    <property type="entry name" value="PAS_9"/>
    <property type="match status" value="1"/>
</dbReference>
<dbReference type="PROSITE" id="PS50112">
    <property type="entry name" value="PAS"/>
    <property type="match status" value="1"/>
</dbReference>
<comment type="caution">
    <text evidence="14">The sequence shown here is derived from an EMBL/GenBank/DDBJ whole genome shotgun (WGS) entry which is preliminary data.</text>
</comment>
<feature type="domain" description="Histidine kinase" evidence="12">
    <location>
        <begin position="135"/>
        <end position="343"/>
    </location>
</feature>
<dbReference type="SUPFAM" id="SSF55874">
    <property type="entry name" value="ATPase domain of HSP90 chaperone/DNA topoisomerase II/histidine kinase"/>
    <property type="match status" value="1"/>
</dbReference>
<reference evidence="14 15" key="1">
    <citation type="journal article" date="2014" name="Int. J. Syst. Evol. Microbiol.">
        <title>Complete genome sequence of Corynebacterium casei LMG S-19264T (=DSM 44701T), isolated from a smear-ripened cheese.</title>
        <authorList>
            <consortium name="US DOE Joint Genome Institute (JGI-PGF)"/>
            <person name="Walter F."/>
            <person name="Albersmeier A."/>
            <person name="Kalinowski J."/>
            <person name="Ruckert C."/>
        </authorList>
    </citation>
    <scope>NUCLEOTIDE SEQUENCE [LARGE SCALE GENOMIC DNA]</scope>
    <source>
        <strain evidence="14 15">CGMCC 4.7215</strain>
    </source>
</reference>
<evidence type="ECO:0000256" key="11">
    <source>
        <dbReference type="ARBA" id="ARBA00023136"/>
    </source>
</evidence>
<dbReference type="InterPro" id="IPR035965">
    <property type="entry name" value="PAS-like_dom_sf"/>
</dbReference>
<dbReference type="GO" id="GO:0005524">
    <property type="term" value="F:ATP binding"/>
    <property type="evidence" value="ECO:0007669"/>
    <property type="project" value="UniProtKB-KW"/>
</dbReference>
<evidence type="ECO:0000256" key="10">
    <source>
        <dbReference type="ARBA" id="ARBA00023012"/>
    </source>
</evidence>
<evidence type="ECO:0000259" key="12">
    <source>
        <dbReference type="PROSITE" id="PS50109"/>
    </source>
</evidence>
<keyword evidence="7" id="KW-0418">Kinase</keyword>
<dbReference type="InterPro" id="IPR000014">
    <property type="entry name" value="PAS"/>
</dbReference>
<name>A0ABD5X8U3_9EURY</name>
<evidence type="ECO:0000256" key="4">
    <source>
        <dbReference type="ARBA" id="ARBA00022679"/>
    </source>
</evidence>
<proteinExistence type="predicted"/>
<keyword evidence="5" id="KW-0812">Transmembrane</keyword>
<dbReference type="CDD" id="cd00130">
    <property type="entry name" value="PAS"/>
    <property type="match status" value="1"/>
</dbReference>
<evidence type="ECO:0000256" key="9">
    <source>
        <dbReference type="ARBA" id="ARBA00022989"/>
    </source>
</evidence>
<accession>A0ABD5X8U3</accession>
<dbReference type="GO" id="GO:0000160">
    <property type="term" value="P:phosphorelay signal transduction system"/>
    <property type="evidence" value="ECO:0007669"/>
    <property type="project" value="UniProtKB-KW"/>
</dbReference>
<dbReference type="NCBIfam" id="TIGR00229">
    <property type="entry name" value="sensory_box"/>
    <property type="match status" value="1"/>
</dbReference>
<dbReference type="EMBL" id="JBHSZQ010000051">
    <property type="protein sequence ID" value="MFC7127610.1"/>
    <property type="molecule type" value="Genomic_DNA"/>
</dbReference>
<dbReference type="CDD" id="cd16936">
    <property type="entry name" value="HATPase_RsbW-like"/>
    <property type="match status" value="1"/>
</dbReference>
<keyword evidence="8" id="KW-0067">ATP-binding</keyword>
<dbReference type="RefSeq" id="WP_267635674.1">
    <property type="nucleotide sequence ID" value="NZ_JAODIY010000001.1"/>
</dbReference>
<evidence type="ECO:0000256" key="6">
    <source>
        <dbReference type="ARBA" id="ARBA00022741"/>
    </source>
</evidence>
<dbReference type="PRINTS" id="PR00344">
    <property type="entry name" value="BCTRLSENSOR"/>
</dbReference>
<dbReference type="InterPro" id="IPR003594">
    <property type="entry name" value="HATPase_dom"/>
</dbReference>
<dbReference type="Gene3D" id="3.30.450.20">
    <property type="entry name" value="PAS domain"/>
    <property type="match status" value="1"/>
</dbReference>
<dbReference type="GO" id="GO:0004673">
    <property type="term" value="F:protein histidine kinase activity"/>
    <property type="evidence" value="ECO:0007669"/>
    <property type="project" value="UniProtKB-EC"/>
</dbReference>
<organism evidence="14 15">
    <name type="scientific">Halovenus rubra</name>
    <dbReference type="NCBI Taxonomy" id="869890"/>
    <lineage>
        <taxon>Archaea</taxon>
        <taxon>Methanobacteriati</taxon>
        <taxon>Methanobacteriota</taxon>
        <taxon>Stenosarchaea group</taxon>
        <taxon>Halobacteria</taxon>
        <taxon>Halobacteriales</taxon>
        <taxon>Haloarculaceae</taxon>
        <taxon>Halovenus</taxon>
    </lineage>
</organism>
<keyword evidence="4" id="KW-0808">Transferase</keyword>
<dbReference type="InterPro" id="IPR036890">
    <property type="entry name" value="HATPase_C_sf"/>
</dbReference>
<dbReference type="Pfam" id="PF02518">
    <property type="entry name" value="HATPase_c"/>
    <property type="match status" value="1"/>
</dbReference>
<evidence type="ECO:0000256" key="7">
    <source>
        <dbReference type="ARBA" id="ARBA00022777"/>
    </source>
</evidence>
<protein>
    <recommendedName>
        <fullName evidence="3">histidine kinase</fullName>
        <ecNumber evidence="3">2.7.13.3</ecNumber>
    </recommendedName>
</protein>
<dbReference type="Gene3D" id="3.30.565.10">
    <property type="entry name" value="Histidine kinase-like ATPase, C-terminal domain"/>
    <property type="match status" value="1"/>
</dbReference>
<dbReference type="PROSITE" id="PS50109">
    <property type="entry name" value="HIS_KIN"/>
    <property type="match status" value="1"/>
</dbReference>
<dbReference type="InterPro" id="IPR050351">
    <property type="entry name" value="BphY/WalK/GraS-like"/>
</dbReference>
<dbReference type="SUPFAM" id="SSF55785">
    <property type="entry name" value="PYP-like sensor domain (PAS domain)"/>
    <property type="match status" value="1"/>
</dbReference>
<dbReference type="AlphaFoldDB" id="A0ABD5X8U3"/>
<evidence type="ECO:0000256" key="1">
    <source>
        <dbReference type="ARBA" id="ARBA00000085"/>
    </source>
</evidence>
<dbReference type="PANTHER" id="PTHR42878">
    <property type="entry name" value="TWO-COMPONENT HISTIDINE KINASE"/>
    <property type="match status" value="1"/>
</dbReference>
<keyword evidence="11" id="KW-0472">Membrane</keyword>
<dbReference type="InterPro" id="IPR005467">
    <property type="entry name" value="His_kinase_dom"/>
</dbReference>
<dbReference type="EC" id="2.7.13.3" evidence="3"/>
<evidence type="ECO:0000259" key="13">
    <source>
        <dbReference type="PROSITE" id="PS50112"/>
    </source>
</evidence>